<dbReference type="SMART" id="SM00967">
    <property type="entry name" value="SpoU_sub_bind"/>
    <property type="match status" value="1"/>
</dbReference>
<dbReference type="GO" id="GO:0003723">
    <property type="term" value="F:RNA binding"/>
    <property type="evidence" value="ECO:0007669"/>
    <property type="project" value="InterPro"/>
</dbReference>
<keyword evidence="6" id="KW-1185">Reference proteome</keyword>
<keyword evidence="2" id="KW-0489">Methyltransferase</keyword>
<dbReference type="Gene3D" id="3.40.1280.10">
    <property type="match status" value="1"/>
</dbReference>
<dbReference type="InterPro" id="IPR004441">
    <property type="entry name" value="rRNA_MeTrfase_TrmH"/>
</dbReference>
<dbReference type="OrthoDB" id="9785673at2"/>
<dbReference type="InterPro" id="IPR013123">
    <property type="entry name" value="SpoU_subst-bd"/>
</dbReference>
<evidence type="ECO:0000256" key="1">
    <source>
        <dbReference type="ARBA" id="ARBA00007228"/>
    </source>
</evidence>
<dbReference type="PANTHER" id="PTHR46429">
    <property type="entry name" value="23S RRNA (GUANOSINE-2'-O-)-METHYLTRANSFERASE RLMB"/>
    <property type="match status" value="1"/>
</dbReference>
<organism evidence="5 6">
    <name type="scientific">Thermodesulfatator autotrophicus</name>
    <dbReference type="NCBI Taxonomy" id="1795632"/>
    <lineage>
        <taxon>Bacteria</taxon>
        <taxon>Pseudomonadati</taxon>
        <taxon>Thermodesulfobacteriota</taxon>
        <taxon>Thermodesulfobacteria</taxon>
        <taxon>Thermodesulfobacteriales</taxon>
        <taxon>Thermodesulfatatoraceae</taxon>
        <taxon>Thermodesulfatator</taxon>
    </lineage>
</organism>
<dbReference type="Pfam" id="PF08032">
    <property type="entry name" value="SpoU_sub_bind"/>
    <property type="match status" value="1"/>
</dbReference>
<name>A0A177E920_9BACT</name>
<protein>
    <recommendedName>
        <fullName evidence="4">RNA 2-O ribose methyltransferase substrate binding domain-containing protein</fullName>
    </recommendedName>
</protein>
<dbReference type="STRING" id="1795632.TH606_04570"/>
<evidence type="ECO:0000313" key="6">
    <source>
        <dbReference type="Proteomes" id="UP000076964"/>
    </source>
</evidence>
<dbReference type="PANTHER" id="PTHR46429:SF1">
    <property type="entry name" value="23S RRNA (GUANOSINE-2'-O-)-METHYLTRANSFERASE RLMB"/>
    <property type="match status" value="1"/>
</dbReference>
<evidence type="ECO:0000256" key="2">
    <source>
        <dbReference type="ARBA" id="ARBA00022603"/>
    </source>
</evidence>
<dbReference type="InterPro" id="IPR029028">
    <property type="entry name" value="Alpha/beta_knot_MTases"/>
</dbReference>
<dbReference type="GO" id="GO:0008173">
    <property type="term" value="F:RNA methyltransferase activity"/>
    <property type="evidence" value="ECO:0007669"/>
    <property type="project" value="InterPro"/>
</dbReference>
<comment type="similarity">
    <text evidence="1">Belongs to the class IV-like SAM-binding methyltransferase superfamily. RNA methyltransferase TrmH family.</text>
</comment>
<dbReference type="GO" id="GO:0006396">
    <property type="term" value="P:RNA processing"/>
    <property type="evidence" value="ECO:0007669"/>
    <property type="project" value="InterPro"/>
</dbReference>
<dbReference type="InterPro" id="IPR029026">
    <property type="entry name" value="tRNA_m1G_MTases_N"/>
</dbReference>
<dbReference type="NCBIfam" id="TIGR00186">
    <property type="entry name" value="rRNA_methyl_3"/>
    <property type="match status" value="1"/>
</dbReference>
<dbReference type="Gene3D" id="3.30.1330.30">
    <property type="match status" value="1"/>
</dbReference>
<dbReference type="InterPro" id="IPR029064">
    <property type="entry name" value="Ribosomal_eL30-like_sf"/>
</dbReference>
<dbReference type="GO" id="GO:0032259">
    <property type="term" value="P:methylation"/>
    <property type="evidence" value="ECO:0007669"/>
    <property type="project" value="UniProtKB-KW"/>
</dbReference>
<dbReference type="SUPFAM" id="SSF55315">
    <property type="entry name" value="L30e-like"/>
    <property type="match status" value="1"/>
</dbReference>
<dbReference type="SUPFAM" id="SSF75217">
    <property type="entry name" value="alpha/beta knot"/>
    <property type="match status" value="1"/>
</dbReference>
<dbReference type="AlphaFoldDB" id="A0A177E920"/>
<dbReference type="CDD" id="cd18103">
    <property type="entry name" value="SpoU-like_RlmB"/>
    <property type="match status" value="1"/>
</dbReference>
<dbReference type="Pfam" id="PF00588">
    <property type="entry name" value="SpoU_methylase"/>
    <property type="match status" value="1"/>
</dbReference>
<dbReference type="Proteomes" id="UP000076964">
    <property type="component" value="Unassembled WGS sequence"/>
</dbReference>
<dbReference type="RefSeq" id="WP_068541694.1">
    <property type="nucleotide sequence ID" value="NZ_LSFI01000017.1"/>
</dbReference>
<dbReference type="GO" id="GO:0005829">
    <property type="term" value="C:cytosol"/>
    <property type="evidence" value="ECO:0007669"/>
    <property type="project" value="TreeGrafter"/>
</dbReference>
<comment type="caution">
    <text evidence="5">The sequence shown here is derived from an EMBL/GenBank/DDBJ whole genome shotgun (WGS) entry which is preliminary data.</text>
</comment>
<evidence type="ECO:0000259" key="4">
    <source>
        <dbReference type="SMART" id="SM00967"/>
    </source>
</evidence>
<dbReference type="EMBL" id="LSFI01000017">
    <property type="protein sequence ID" value="OAG27910.1"/>
    <property type="molecule type" value="Genomic_DNA"/>
</dbReference>
<gene>
    <name evidence="5" type="ORF">TH606_04570</name>
</gene>
<evidence type="ECO:0000313" key="5">
    <source>
        <dbReference type="EMBL" id="OAG27910.1"/>
    </source>
</evidence>
<feature type="domain" description="RNA 2-O ribose methyltransferase substrate binding" evidence="4">
    <location>
        <begin position="4"/>
        <end position="80"/>
    </location>
</feature>
<dbReference type="InterPro" id="IPR001537">
    <property type="entry name" value="SpoU_MeTrfase"/>
</dbReference>
<proteinExistence type="inferred from homology"/>
<keyword evidence="3" id="KW-0808">Transferase</keyword>
<reference evidence="5 6" key="1">
    <citation type="submission" date="2016-02" db="EMBL/GenBank/DDBJ databases">
        <title>Draft genome sequence of Thermodesulfatator sp. S606.</title>
        <authorList>
            <person name="Lai Q."/>
            <person name="Cao J."/>
            <person name="Dupont S."/>
            <person name="Shao Z."/>
            <person name="Jebbar M."/>
            <person name="Alain K."/>
        </authorList>
    </citation>
    <scope>NUCLEOTIDE SEQUENCE [LARGE SCALE GENOMIC DNA]</scope>
    <source>
        <strain evidence="5 6">S606</strain>
    </source>
</reference>
<accession>A0A177E920</accession>
<sequence>MAEIIWGINPVLEFLRAQPARIKEIYIQKKELKGRVYQIVEKARKNDIPVKIKKEISPSGLPPEAKTQGVVAIIKEFDYVSLEDILEKVKKSQELGLIVAVDGLQDPQNLGSLIRSAVAAGAHGLIIPERRAAGITGTVVKASAGAIFHLLVHQAKNLGQTLEKLKERNFWIAGLDTRAQSTIYQLDLKLNLVWVIGSEEKGLRLSIKEKCDFLASIPMRGPIDSLNAAVAGAIALFETQRQRYHS</sequence>
<dbReference type="FunFam" id="3.40.1280.10:FF:000008">
    <property type="entry name" value="Group 3 RNA methyltransferase TrmH"/>
    <property type="match status" value="1"/>
</dbReference>
<evidence type="ECO:0000256" key="3">
    <source>
        <dbReference type="ARBA" id="ARBA00022679"/>
    </source>
</evidence>